<protein>
    <submittedName>
        <fullName evidence="2">Ig domain-containing protein</fullName>
    </submittedName>
</protein>
<dbReference type="Proteomes" id="UP000635828">
    <property type="component" value="Unassembled WGS sequence"/>
</dbReference>
<evidence type="ECO:0000313" key="2">
    <source>
        <dbReference type="EMBL" id="MBC5678192.1"/>
    </source>
</evidence>
<evidence type="ECO:0000259" key="1">
    <source>
        <dbReference type="SMART" id="SM00635"/>
    </source>
</evidence>
<keyword evidence="3" id="KW-1185">Reference proteome</keyword>
<name>A0ABR7FSK2_9FIRM</name>
<dbReference type="SUPFAM" id="SSF49373">
    <property type="entry name" value="Invasin/intimin cell-adhesion fragments"/>
    <property type="match status" value="1"/>
</dbReference>
<reference evidence="2 3" key="1">
    <citation type="submission" date="2020-08" db="EMBL/GenBank/DDBJ databases">
        <title>Genome public.</title>
        <authorList>
            <person name="Liu C."/>
            <person name="Sun Q."/>
        </authorList>
    </citation>
    <scope>NUCLEOTIDE SEQUENCE [LARGE SCALE GENOMIC DNA]</scope>
    <source>
        <strain evidence="2 3">NSJ-7</strain>
    </source>
</reference>
<evidence type="ECO:0000313" key="3">
    <source>
        <dbReference type="Proteomes" id="UP000635828"/>
    </source>
</evidence>
<gene>
    <name evidence="2" type="ORF">H8S22_11445</name>
</gene>
<dbReference type="Pfam" id="PF02368">
    <property type="entry name" value="Big_2"/>
    <property type="match status" value="1"/>
</dbReference>
<dbReference type="InterPro" id="IPR003343">
    <property type="entry name" value="Big_2"/>
</dbReference>
<dbReference type="InterPro" id="IPR008964">
    <property type="entry name" value="Invasin/intimin_cell_adhesion"/>
</dbReference>
<dbReference type="SMART" id="SM00635">
    <property type="entry name" value="BID_2"/>
    <property type="match status" value="1"/>
</dbReference>
<proteinExistence type="predicted"/>
<dbReference type="Gene3D" id="2.60.40.1080">
    <property type="match status" value="1"/>
</dbReference>
<sequence>MPALRNLQRKAIHPLKAVTGVALNKTTLSLAVAAKETLTATVEPADATDKTVTWFSTDTGIAKVSDTGEVTGVAAGAADVTVTTTDGNKTATCAITVTAGA</sequence>
<accession>A0ABR7FSK2</accession>
<organism evidence="2 3">
    <name type="scientific">Anaerostipes hominis</name>
    <name type="common">ex Liu et al. 2021</name>
    <dbReference type="NCBI Taxonomy" id="2763018"/>
    <lineage>
        <taxon>Bacteria</taxon>
        <taxon>Bacillati</taxon>
        <taxon>Bacillota</taxon>
        <taxon>Clostridia</taxon>
        <taxon>Lachnospirales</taxon>
        <taxon>Lachnospiraceae</taxon>
        <taxon>Anaerostipes</taxon>
    </lineage>
</organism>
<feature type="domain" description="BIG2" evidence="1">
    <location>
        <begin position="17"/>
        <end position="94"/>
    </location>
</feature>
<dbReference type="EMBL" id="JACOOS010000013">
    <property type="protein sequence ID" value="MBC5678192.1"/>
    <property type="molecule type" value="Genomic_DNA"/>
</dbReference>
<comment type="caution">
    <text evidence="2">The sequence shown here is derived from an EMBL/GenBank/DDBJ whole genome shotgun (WGS) entry which is preliminary data.</text>
</comment>